<dbReference type="EMBL" id="MU853966">
    <property type="protein sequence ID" value="KAK3934719.1"/>
    <property type="molecule type" value="Genomic_DNA"/>
</dbReference>
<dbReference type="PANTHER" id="PTHR36847">
    <property type="entry name" value="AMIDOLIGASE ENZYME"/>
    <property type="match status" value="1"/>
</dbReference>
<organism evidence="2 3">
    <name type="scientific">Diplogelasinospora grovesii</name>
    <dbReference type="NCBI Taxonomy" id="303347"/>
    <lineage>
        <taxon>Eukaryota</taxon>
        <taxon>Fungi</taxon>
        <taxon>Dikarya</taxon>
        <taxon>Ascomycota</taxon>
        <taxon>Pezizomycotina</taxon>
        <taxon>Sordariomycetes</taxon>
        <taxon>Sordariomycetidae</taxon>
        <taxon>Sordariales</taxon>
        <taxon>Diplogelasinosporaceae</taxon>
        <taxon>Diplogelasinospora</taxon>
    </lineage>
</organism>
<dbReference type="Proteomes" id="UP001303473">
    <property type="component" value="Unassembled WGS sequence"/>
</dbReference>
<name>A0AAN6MWP2_9PEZI</name>
<sequence>MWGSYHFGVEIELIAAPHQVRHPLLRAVYYEKLAAALRSQGAQAVADRLEGSYGKHPEHYDKWWITKDGSLGNPDHPLIPLEAVSPILNTAYHWERDVDTFWNAWNRVFRMPNSSRLCGSHVHVSPSPSKRFTVAQLQSIAFGVIHYENEVMQLLPWHRQENDYCQPNSEHSVALQEMADGSPNQDLRPMEVWDKIRRMDSRQDIRDLMQHRTGSRKDRYVLWNFDNVLDGKSGSVEFRGGRGLRGPVRTKRWIAFVVAFAHFCIRQNFHSWLRSRFRAPNMQQFWTGLLNAAQSISVKDSLPSDWQAMAEMMSDGLNEGLCDFDDSDSDKGSMMSKSDSEFTESDYSDGDLEADFEINIYSNKEHY</sequence>
<dbReference type="PANTHER" id="PTHR36847:SF1">
    <property type="entry name" value="AMIDOLIGASE ENZYME"/>
    <property type="match status" value="1"/>
</dbReference>
<reference evidence="3" key="1">
    <citation type="journal article" date="2023" name="Mol. Phylogenet. Evol.">
        <title>Genome-scale phylogeny and comparative genomics of the fungal order Sordariales.</title>
        <authorList>
            <person name="Hensen N."/>
            <person name="Bonometti L."/>
            <person name="Westerberg I."/>
            <person name="Brannstrom I.O."/>
            <person name="Guillou S."/>
            <person name="Cros-Aarteil S."/>
            <person name="Calhoun S."/>
            <person name="Haridas S."/>
            <person name="Kuo A."/>
            <person name="Mondo S."/>
            <person name="Pangilinan J."/>
            <person name="Riley R."/>
            <person name="LaButti K."/>
            <person name="Andreopoulos B."/>
            <person name="Lipzen A."/>
            <person name="Chen C."/>
            <person name="Yan M."/>
            <person name="Daum C."/>
            <person name="Ng V."/>
            <person name="Clum A."/>
            <person name="Steindorff A."/>
            <person name="Ohm R.A."/>
            <person name="Martin F."/>
            <person name="Silar P."/>
            <person name="Natvig D.O."/>
            <person name="Lalanne C."/>
            <person name="Gautier V."/>
            <person name="Ament-Velasquez S.L."/>
            <person name="Kruys A."/>
            <person name="Hutchinson M.I."/>
            <person name="Powell A.J."/>
            <person name="Barry K."/>
            <person name="Miller A.N."/>
            <person name="Grigoriev I.V."/>
            <person name="Debuchy R."/>
            <person name="Gladieux P."/>
            <person name="Hiltunen Thoren M."/>
            <person name="Johannesson H."/>
        </authorList>
    </citation>
    <scope>NUCLEOTIDE SEQUENCE [LARGE SCALE GENOMIC DNA]</scope>
    <source>
        <strain evidence="3">CBS 340.73</strain>
    </source>
</reference>
<evidence type="ECO:0000313" key="3">
    <source>
        <dbReference type="Proteomes" id="UP001303473"/>
    </source>
</evidence>
<dbReference type="Pfam" id="PF12224">
    <property type="entry name" value="Amidoligase_2"/>
    <property type="match status" value="1"/>
</dbReference>
<protein>
    <submittedName>
        <fullName evidence="2">Amidoligase enzyme-domain-containing protein</fullName>
    </submittedName>
</protein>
<evidence type="ECO:0000313" key="2">
    <source>
        <dbReference type="EMBL" id="KAK3934719.1"/>
    </source>
</evidence>
<keyword evidence="3" id="KW-1185">Reference proteome</keyword>
<comment type="caution">
    <text evidence="2">The sequence shown here is derived from an EMBL/GenBank/DDBJ whole genome shotgun (WGS) entry which is preliminary data.</text>
</comment>
<evidence type="ECO:0000256" key="1">
    <source>
        <dbReference type="SAM" id="MobiDB-lite"/>
    </source>
</evidence>
<accession>A0AAN6MWP2</accession>
<feature type="region of interest" description="Disordered" evidence="1">
    <location>
        <begin position="328"/>
        <end position="349"/>
    </location>
</feature>
<proteinExistence type="predicted"/>
<gene>
    <name evidence="2" type="ORF">QBC46DRAFT_368044</name>
</gene>
<dbReference type="AlphaFoldDB" id="A0AAN6MWP2"/>
<dbReference type="InterPro" id="IPR022025">
    <property type="entry name" value="Amidoligase_2"/>
</dbReference>